<sequence length="170" mass="18171">MMKKVFNLSLIASLAFAANGFAADVKQEAVAAVPSYAPVAVSSAPVVFQKPVALRGTVGDVQIQVNLRPKEEVDEGHEGEYFIFGNSHKILLAGEIEKDGVIFMEESINGTDISGQWDGKLEGDVLAGTWMSADGSITKPFSLKIIPQVHKPSQKQTSSKAVQKGVVSKQ</sequence>
<feature type="signal peptide" evidence="2">
    <location>
        <begin position="1"/>
        <end position="22"/>
    </location>
</feature>
<keyword evidence="4" id="KW-1185">Reference proteome</keyword>
<organism evidence="3 4">
    <name type="scientific">Herminiimonas aquatilis</name>
    <dbReference type="NCBI Taxonomy" id="345342"/>
    <lineage>
        <taxon>Bacteria</taxon>
        <taxon>Pseudomonadati</taxon>
        <taxon>Pseudomonadota</taxon>
        <taxon>Betaproteobacteria</taxon>
        <taxon>Burkholderiales</taxon>
        <taxon>Oxalobacteraceae</taxon>
        <taxon>Herminiimonas</taxon>
    </lineage>
</organism>
<feature type="chain" id="PRO_5046479004" evidence="2">
    <location>
        <begin position="23"/>
        <end position="170"/>
    </location>
</feature>
<dbReference type="Proteomes" id="UP001596379">
    <property type="component" value="Unassembled WGS sequence"/>
</dbReference>
<comment type="caution">
    <text evidence="3">The sequence shown here is derived from an EMBL/GenBank/DDBJ whole genome shotgun (WGS) entry which is preliminary data.</text>
</comment>
<evidence type="ECO:0000313" key="4">
    <source>
        <dbReference type="Proteomes" id="UP001596379"/>
    </source>
</evidence>
<keyword evidence="2" id="KW-0732">Signal</keyword>
<dbReference type="EMBL" id="JBHTCC010000001">
    <property type="protein sequence ID" value="MFC7296964.1"/>
    <property type="molecule type" value="Genomic_DNA"/>
</dbReference>
<gene>
    <name evidence="3" type="ORF">ACFQO0_00760</name>
</gene>
<evidence type="ECO:0000313" key="3">
    <source>
        <dbReference type="EMBL" id="MFC7296964.1"/>
    </source>
</evidence>
<accession>A0ABW2J1H3</accession>
<reference evidence="4" key="1">
    <citation type="journal article" date="2019" name="Int. J. Syst. Evol. Microbiol.">
        <title>The Global Catalogue of Microorganisms (GCM) 10K type strain sequencing project: providing services to taxonomists for standard genome sequencing and annotation.</title>
        <authorList>
            <consortium name="The Broad Institute Genomics Platform"/>
            <consortium name="The Broad Institute Genome Sequencing Center for Infectious Disease"/>
            <person name="Wu L."/>
            <person name="Ma J."/>
        </authorList>
    </citation>
    <scope>NUCLEOTIDE SEQUENCE [LARGE SCALE GENOMIC DNA]</scope>
    <source>
        <strain evidence="4">CCUG 36956</strain>
    </source>
</reference>
<feature type="region of interest" description="Disordered" evidence="1">
    <location>
        <begin position="150"/>
        <end position="170"/>
    </location>
</feature>
<proteinExistence type="predicted"/>
<name>A0ABW2J1H3_9BURK</name>
<evidence type="ECO:0000256" key="2">
    <source>
        <dbReference type="SAM" id="SignalP"/>
    </source>
</evidence>
<protein>
    <submittedName>
        <fullName evidence="3">Uncharacterized protein</fullName>
    </submittedName>
</protein>
<dbReference type="RefSeq" id="WP_382232106.1">
    <property type="nucleotide sequence ID" value="NZ_JBHTCC010000001.1"/>
</dbReference>
<evidence type="ECO:0000256" key="1">
    <source>
        <dbReference type="SAM" id="MobiDB-lite"/>
    </source>
</evidence>